<protein>
    <submittedName>
        <fullName evidence="4">Uncharacterized protein</fullName>
    </submittedName>
</protein>
<evidence type="ECO:0000313" key="5">
    <source>
        <dbReference type="Proteomes" id="UP000321746"/>
    </source>
</evidence>
<dbReference type="PANTHER" id="PTHR33619:SF3">
    <property type="entry name" value="POLYSACCHARIDE EXPORT PROTEIN GFCE-RELATED"/>
    <property type="match status" value="1"/>
</dbReference>
<evidence type="ECO:0000256" key="1">
    <source>
        <dbReference type="ARBA" id="ARBA00022729"/>
    </source>
</evidence>
<dbReference type="GO" id="GO:0015159">
    <property type="term" value="F:polysaccharide transmembrane transporter activity"/>
    <property type="evidence" value="ECO:0007669"/>
    <property type="project" value="InterPro"/>
</dbReference>
<dbReference type="EMBL" id="BJYG01000016">
    <property type="protein sequence ID" value="GEN63093.1"/>
    <property type="molecule type" value="Genomic_DNA"/>
</dbReference>
<organism evidence="4 5">
    <name type="scientific">Acetobacter oeni</name>
    <dbReference type="NCBI Taxonomy" id="304077"/>
    <lineage>
        <taxon>Bacteria</taxon>
        <taxon>Pseudomonadati</taxon>
        <taxon>Pseudomonadota</taxon>
        <taxon>Alphaproteobacteria</taxon>
        <taxon>Acetobacterales</taxon>
        <taxon>Acetobacteraceae</taxon>
        <taxon>Acetobacter</taxon>
    </lineage>
</organism>
<feature type="domain" description="Polysaccharide export protein N-terminal" evidence="2">
    <location>
        <begin position="58"/>
        <end position="133"/>
    </location>
</feature>
<dbReference type="InterPro" id="IPR049712">
    <property type="entry name" value="Poly_export"/>
</dbReference>
<keyword evidence="1" id="KW-0732">Signal</keyword>
<accession>A0A511XJH2</accession>
<name>A0A511XJH2_9PROT</name>
<dbReference type="AlphaFoldDB" id="A0A511XJH2"/>
<dbReference type="RefSeq" id="WP_306309422.1">
    <property type="nucleotide sequence ID" value="NZ_BJYG01000016.1"/>
</dbReference>
<dbReference type="Pfam" id="PF02563">
    <property type="entry name" value="Poly_export"/>
    <property type="match status" value="1"/>
</dbReference>
<reference evidence="4 5" key="1">
    <citation type="submission" date="2019-07" db="EMBL/GenBank/DDBJ databases">
        <title>Whole genome shotgun sequence of Acetobacter oeni NBRC 105207.</title>
        <authorList>
            <person name="Hosoyama A."/>
            <person name="Uohara A."/>
            <person name="Ohji S."/>
            <person name="Ichikawa N."/>
        </authorList>
    </citation>
    <scope>NUCLEOTIDE SEQUENCE [LARGE SCALE GENOMIC DNA]</scope>
    <source>
        <strain evidence="4 5">NBRC 105207</strain>
    </source>
</reference>
<evidence type="ECO:0000259" key="2">
    <source>
        <dbReference type="Pfam" id="PF02563"/>
    </source>
</evidence>
<dbReference type="InterPro" id="IPR019554">
    <property type="entry name" value="Soluble_ligand-bd"/>
</dbReference>
<dbReference type="Gene3D" id="3.10.560.10">
    <property type="entry name" value="Outer membrane lipoprotein wza domain like"/>
    <property type="match status" value="1"/>
</dbReference>
<dbReference type="PANTHER" id="PTHR33619">
    <property type="entry name" value="POLYSACCHARIDE EXPORT PROTEIN GFCE-RELATED"/>
    <property type="match status" value="1"/>
</dbReference>
<dbReference type="Pfam" id="PF10531">
    <property type="entry name" value="SLBB"/>
    <property type="match status" value="1"/>
</dbReference>
<feature type="domain" description="Soluble ligand binding" evidence="3">
    <location>
        <begin position="138"/>
        <end position="172"/>
    </location>
</feature>
<keyword evidence="5" id="KW-1185">Reference proteome</keyword>
<evidence type="ECO:0000313" key="4">
    <source>
        <dbReference type="EMBL" id="GEN63093.1"/>
    </source>
</evidence>
<dbReference type="InterPro" id="IPR003715">
    <property type="entry name" value="Poly_export_N"/>
</dbReference>
<gene>
    <name evidence="4" type="ORF">AOE01nite_13170</name>
</gene>
<evidence type="ECO:0000259" key="3">
    <source>
        <dbReference type="Pfam" id="PF10531"/>
    </source>
</evidence>
<comment type="caution">
    <text evidence="4">The sequence shown here is derived from an EMBL/GenBank/DDBJ whole genome shotgun (WGS) entry which is preliminary data.</text>
</comment>
<proteinExistence type="predicted"/>
<sequence>MSSTDLRAEKKTREMKKKGWLKQAEIGTLGRFLCYGFLCSGLMACSPTHGLAPLPPATGFYRLGAGDQIRVLTYNDPQLSNTFTVGDVGTIAFPLIGAVKAAGETSQGLASELSNALSSRGLLHNPSISVEVTQYRPIFILGEVSRPGQYQYLPGMTMQSAVALAGGYTYRAIKDTASAERTEGLKENQQPVTGKIKPDTLLAPGDVVTVYERYF</sequence>
<dbReference type="Gene3D" id="3.30.1950.10">
    <property type="entry name" value="wza like domain"/>
    <property type="match status" value="1"/>
</dbReference>
<dbReference type="Proteomes" id="UP000321746">
    <property type="component" value="Unassembled WGS sequence"/>
</dbReference>